<dbReference type="EMBL" id="DS113241">
    <property type="protein sequence ID" value="EAY16538.1"/>
    <property type="molecule type" value="Genomic_DNA"/>
</dbReference>
<evidence type="ECO:0000256" key="2">
    <source>
        <dbReference type="SAM" id="Phobius"/>
    </source>
</evidence>
<keyword evidence="2" id="KW-1133">Transmembrane helix</keyword>
<accession>A2DSY9</accession>
<dbReference type="SUPFAM" id="SSF52058">
    <property type="entry name" value="L domain-like"/>
    <property type="match status" value="1"/>
</dbReference>
<dbReference type="PANTHER" id="PTHR45661">
    <property type="entry name" value="SURFACE ANTIGEN"/>
    <property type="match status" value="1"/>
</dbReference>
<evidence type="ECO:0000313" key="4">
    <source>
        <dbReference type="Proteomes" id="UP000001542"/>
    </source>
</evidence>
<keyword evidence="4" id="KW-1185">Reference proteome</keyword>
<dbReference type="Pfam" id="PF13306">
    <property type="entry name" value="LRR_5"/>
    <property type="match status" value="1"/>
</dbReference>
<feature type="region of interest" description="Disordered" evidence="1">
    <location>
        <begin position="410"/>
        <end position="437"/>
    </location>
</feature>
<dbReference type="InterPro" id="IPR053139">
    <property type="entry name" value="Surface_bspA-like"/>
</dbReference>
<reference evidence="3" key="2">
    <citation type="journal article" date="2007" name="Science">
        <title>Draft genome sequence of the sexually transmitted pathogen Trichomonas vaginalis.</title>
        <authorList>
            <person name="Carlton J.M."/>
            <person name="Hirt R.P."/>
            <person name="Silva J.C."/>
            <person name="Delcher A.L."/>
            <person name="Schatz M."/>
            <person name="Zhao Q."/>
            <person name="Wortman J.R."/>
            <person name="Bidwell S.L."/>
            <person name="Alsmark U.C.M."/>
            <person name="Besteiro S."/>
            <person name="Sicheritz-Ponten T."/>
            <person name="Noel C.J."/>
            <person name="Dacks J.B."/>
            <person name="Foster P.G."/>
            <person name="Simillion C."/>
            <person name="Van de Peer Y."/>
            <person name="Miranda-Saavedra D."/>
            <person name="Barton G.J."/>
            <person name="Westrop G.D."/>
            <person name="Mueller S."/>
            <person name="Dessi D."/>
            <person name="Fiori P.L."/>
            <person name="Ren Q."/>
            <person name="Paulsen I."/>
            <person name="Zhang H."/>
            <person name="Bastida-Corcuera F.D."/>
            <person name="Simoes-Barbosa A."/>
            <person name="Brown M.T."/>
            <person name="Hayes R.D."/>
            <person name="Mukherjee M."/>
            <person name="Okumura C.Y."/>
            <person name="Schneider R."/>
            <person name="Smith A.J."/>
            <person name="Vanacova S."/>
            <person name="Villalvazo M."/>
            <person name="Haas B.J."/>
            <person name="Pertea M."/>
            <person name="Feldblyum T.V."/>
            <person name="Utterback T.R."/>
            <person name="Shu C.L."/>
            <person name="Osoegawa K."/>
            <person name="de Jong P.J."/>
            <person name="Hrdy I."/>
            <person name="Horvathova L."/>
            <person name="Zubacova Z."/>
            <person name="Dolezal P."/>
            <person name="Malik S.B."/>
            <person name="Logsdon J.M. Jr."/>
            <person name="Henze K."/>
            <person name="Gupta A."/>
            <person name="Wang C.C."/>
            <person name="Dunne R.L."/>
            <person name="Upcroft J.A."/>
            <person name="Upcroft P."/>
            <person name="White O."/>
            <person name="Salzberg S.L."/>
            <person name="Tang P."/>
            <person name="Chiu C.-H."/>
            <person name="Lee Y.-S."/>
            <person name="Embley T.M."/>
            <person name="Coombs G.H."/>
            <person name="Mottram J.C."/>
            <person name="Tachezy J."/>
            <person name="Fraser-Liggett C.M."/>
            <person name="Johnson P.J."/>
        </authorList>
    </citation>
    <scope>NUCLEOTIDE SEQUENCE [LARGE SCALE GENOMIC DNA]</scope>
    <source>
        <strain evidence="3">G3</strain>
    </source>
</reference>
<evidence type="ECO:0000256" key="1">
    <source>
        <dbReference type="SAM" id="MobiDB-lite"/>
    </source>
</evidence>
<feature type="compositionally biased region" description="Acidic residues" evidence="1">
    <location>
        <begin position="410"/>
        <end position="419"/>
    </location>
</feature>
<sequence>MEKAFYGCKTLKSITFNFNQQKSLDISIFENCISLTTVTLCPSFSELGDSSFRGCTSLETITIPEGTQRLGRYCFAECTKLKDIKFPSNRLYIKDYCFSKCTSLTNLDLSNEMDFGEFVFESSSLVSVKMNPTNLGYGIFNNCYKLEKVELINSDNWYTIGEYCFNSTSITQIRLPPNVYHLYKYCFAFTKIKKFFIPKALTEIHPQAFYGIDDIELELDCDHPKFILGAHELIDKDTRTLVLTYGKLLSTYIVPSRILSIGANAINSYPKYNETTGKVIDFGVTTLVIRTNVYFEASYNSDYSVNTNLPIFNAPYLHNLCYGGTVRADGTNIPRVFVSENYARSIWNQNPRKEVIVGECDSSVPFENYAKFDYTYPKNPKYKQLPKQILPQETKDCALIDDPYEIPEVEPEISPEENPSDQTNTMSSETNNSDQNSELINIDEIKPEGNKSLLTYVLLAVAAAEILLIAGMIAFLILKNKEDSSDESVVEMSEEAITNVVTDVSTEITFSNPLFSMNTSIEEDPFANDFEEGHKNDEGYFNKCLIDAE</sequence>
<dbReference type="KEGG" id="tva:4774548"/>
<name>A2DSY9_TRIV3</name>
<dbReference type="VEuPathDB" id="TrichDB:TVAGG3_1041200"/>
<feature type="transmembrane region" description="Helical" evidence="2">
    <location>
        <begin position="453"/>
        <end position="478"/>
    </location>
</feature>
<dbReference type="Gene3D" id="3.80.10.10">
    <property type="entry name" value="Ribonuclease Inhibitor"/>
    <property type="match status" value="2"/>
</dbReference>
<gene>
    <name evidence="3" type="ORF">TVAG_348480</name>
</gene>
<dbReference type="SMR" id="A2DSY9"/>
<organism evidence="3 4">
    <name type="scientific">Trichomonas vaginalis (strain ATCC PRA-98 / G3)</name>
    <dbReference type="NCBI Taxonomy" id="412133"/>
    <lineage>
        <taxon>Eukaryota</taxon>
        <taxon>Metamonada</taxon>
        <taxon>Parabasalia</taxon>
        <taxon>Trichomonadida</taxon>
        <taxon>Trichomonadidae</taxon>
        <taxon>Trichomonas</taxon>
    </lineage>
</organism>
<evidence type="ECO:0000313" key="3">
    <source>
        <dbReference type="EMBL" id="EAY16538.1"/>
    </source>
</evidence>
<dbReference type="AlphaFoldDB" id="A2DSY9"/>
<dbReference type="RefSeq" id="XP_001328761.1">
    <property type="nucleotide sequence ID" value="XM_001328726.1"/>
</dbReference>
<keyword evidence="2" id="KW-0812">Transmembrane</keyword>
<dbReference type="InParanoid" id="A2DSY9"/>
<dbReference type="InterPro" id="IPR032675">
    <property type="entry name" value="LRR_dom_sf"/>
</dbReference>
<dbReference type="InterPro" id="IPR026906">
    <property type="entry name" value="LRR_5"/>
</dbReference>
<dbReference type="PANTHER" id="PTHR45661:SF3">
    <property type="entry name" value="IG-LIKE DOMAIN-CONTAINING PROTEIN"/>
    <property type="match status" value="1"/>
</dbReference>
<keyword evidence="2" id="KW-0472">Membrane</keyword>
<dbReference type="VEuPathDB" id="TrichDB:TVAG_348480"/>
<feature type="compositionally biased region" description="Polar residues" evidence="1">
    <location>
        <begin position="422"/>
        <end position="437"/>
    </location>
</feature>
<protein>
    <submittedName>
        <fullName evidence="3">Surface antigen BspA-like</fullName>
    </submittedName>
</protein>
<dbReference type="Proteomes" id="UP000001542">
    <property type="component" value="Unassembled WGS sequence"/>
</dbReference>
<proteinExistence type="predicted"/>
<dbReference type="eggNOG" id="ENOG502S9ZI">
    <property type="taxonomic scope" value="Eukaryota"/>
</dbReference>
<reference evidence="3" key="1">
    <citation type="submission" date="2006-10" db="EMBL/GenBank/DDBJ databases">
        <authorList>
            <person name="Amadeo P."/>
            <person name="Zhao Q."/>
            <person name="Wortman J."/>
            <person name="Fraser-Liggett C."/>
            <person name="Carlton J."/>
        </authorList>
    </citation>
    <scope>NUCLEOTIDE SEQUENCE</scope>
    <source>
        <strain evidence="3">G3</strain>
    </source>
</reference>